<dbReference type="PATRIC" id="fig|1423774.3.peg.812"/>
<reference evidence="1 2" key="1">
    <citation type="journal article" date="2015" name="Genome Announc.">
        <title>Expanding the biotechnology potential of lactobacilli through comparative genomics of 213 strains and associated genera.</title>
        <authorList>
            <person name="Sun Z."/>
            <person name="Harris H.M."/>
            <person name="McCann A."/>
            <person name="Guo C."/>
            <person name="Argimon S."/>
            <person name="Zhang W."/>
            <person name="Yang X."/>
            <person name="Jeffery I.B."/>
            <person name="Cooney J.C."/>
            <person name="Kagawa T.F."/>
            <person name="Liu W."/>
            <person name="Song Y."/>
            <person name="Salvetti E."/>
            <person name="Wrobel A."/>
            <person name="Rasinkangas P."/>
            <person name="Parkhill J."/>
            <person name="Rea M.C."/>
            <person name="O'Sullivan O."/>
            <person name="Ritari J."/>
            <person name="Douillard F.P."/>
            <person name="Paul Ross R."/>
            <person name="Yang R."/>
            <person name="Briner A.E."/>
            <person name="Felis G.E."/>
            <person name="de Vos W.M."/>
            <person name="Barrangou R."/>
            <person name="Klaenhammer T.R."/>
            <person name="Caufield P.W."/>
            <person name="Cui Y."/>
            <person name="Zhang H."/>
            <person name="O'Toole P.W."/>
        </authorList>
    </citation>
    <scope>NUCLEOTIDE SEQUENCE [LARGE SCALE GENOMIC DNA]</scope>
    <source>
        <strain evidence="1 2">DSM 16982</strain>
    </source>
</reference>
<gene>
    <name evidence="1" type="ORF">FD31_GL000785</name>
</gene>
<protein>
    <recommendedName>
        <fullName evidence="3">Cell surface SD repeat-containing protein</fullName>
    </recommendedName>
</protein>
<name>A0A0R1WHY5_9LACO</name>
<evidence type="ECO:0008006" key="3">
    <source>
        <dbReference type="Google" id="ProtNLM"/>
    </source>
</evidence>
<organism evidence="1 2">
    <name type="scientific">Companilactobacillus nantensis DSM 16982</name>
    <dbReference type="NCBI Taxonomy" id="1423774"/>
    <lineage>
        <taxon>Bacteria</taxon>
        <taxon>Bacillati</taxon>
        <taxon>Bacillota</taxon>
        <taxon>Bacilli</taxon>
        <taxon>Lactobacillales</taxon>
        <taxon>Lactobacillaceae</taxon>
        <taxon>Companilactobacillus</taxon>
    </lineage>
</organism>
<comment type="caution">
    <text evidence="1">The sequence shown here is derived from an EMBL/GenBank/DDBJ whole genome shotgun (WGS) entry which is preliminary data.</text>
</comment>
<accession>A0A0R1WHY5</accession>
<sequence>MFLKLSVLNDPLPVSTTVRAESAQSKSEGRVAESNPPKHVFLLGWIRSGFNLQPKSDYYVKFGESLMIQTNFVPSNKPEGSSQWWIKTNNDNGEWTPVENNNSGDITIETQKYKGVSEIQCQLVVTYSSGKKSFEKTYGSKVAHIHVTNTEKPATDIKIKLNSDYIYSIKENMLFDSSTYASAMIEPFDTTNKVHWTLGEYNSDTNVPILENELATINNSGLVTAQENAEGEVSVTGYIINEDGTSFSDTKKLKIGGGLEDRTSHVGQRATFHIETGGSDQKDDELKAATIKWYRVVNGKTKEISGNKDNHLELTTSVLTEADDGNQYYATIGNQNKKVETRHAKLTVLQATDSKIHVTTKLKNLDYEDKNNSDKTILKKVAPGDRIEYTFTLQNGSSKDLKESSLKIYLNQFTKCKEVKLENKNVDKFSLDNSDKKKQSLEIPIGQLKRGQELKVTVLTEISDVSEESFSFKPILVGKYDDDKGNGYKSEGNTVTLEYTSNNIRAIIHPIRFKPISLFERNNLKRRTIETNDPNAIVEVKDTRRKRVPARVTVKQLGNFTNERSGILDANLLFFSSQVTPLTIGKAISVAYSDEGKALESIKWKDDEGLLLKIGNSFPKLGNYQADVEWSIENVPT</sequence>
<dbReference type="EMBL" id="AZFV01000018">
    <property type="protein sequence ID" value="KRM15892.1"/>
    <property type="molecule type" value="Genomic_DNA"/>
</dbReference>
<dbReference type="STRING" id="1423774.FD31_GL000785"/>
<keyword evidence="2" id="KW-1185">Reference proteome</keyword>
<proteinExistence type="predicted"/>
<evidence type="ECO:0000313" key="2">
    <source>
        <dbReference type="Proteomes" id="UP000051302"/>
    </source>
</evidence>
<dbReference type="Proteomes" id="UP000051302">
    <property type="component" value="Unassembled WGS sequence"/>
</dbReference>
<evidence type="ECO:0000313" key="1">
    <source>
        <dbReference type="EMBL" id="KRM15892.1"/>
    </source>
</evidence>
<dbReference type="AlphaFoldDB" id="A0A0R1WHY5"/>